<evidence type="ECO:0000256" key="9">
    <source>
        <dbReference type="RuleBase" id="RU364149"/>
    </source>
</evidence>
<proteinExistence type="inferred from homology"/>
<accession>A0A0B4I938</accession>
<reference evidence="12 13" key="1">
    <citation type="journal article" date="2014" name="Proc. Natl. Acad. Sci. U.S.A.">
        <title>Trajectory and genomic determinants of fungal-pathogen speciation and host adaptation.</title>
        <authorList>
            <person name="Hu X."/>
            <person name="Xiao G."/>
            <person name="Zheng P."/>
            <person name="Shang Y."/>
            <person name="Su Y."/>
            <person name="Zhang X."/>
            <person name="Liu X."/>
            <person name="Zhan S."/>
            <person name="St Leger R.J."/>
            <person name="Wang C."/>
        </authorList>
    </citation>
    <scope>NUCLEOTIDE SEQUENCE [LARGE SCALE GENOMIC DNA]</scope>
    <source>
        <strain evidence="12 13">ARSEF 977</strain>
    </source>
</reference>
<evidence type="ECO:0000256" key="2">
    <source>
        <dbReference type="ARBA" id="ARBA00006543"/>
    </source>
</evidence>
<evidence type="ECO:0000259" key="11">
    <source>
        <dbReference type="Pfam" id="PF20719"/>
    </source>
</evidence>
<dbReference type="Pfam" id="PF11635">
    <property type="entry name" value="Med16_N"/>
    <property type="match status" value="1"/>
</dbReference>
<evidence type="ECO:0000256" key="8">
    <source>
        <dbReference type="ARBA" id="ARBA00032015"/>
    </source>
</evidence>
<organism evidence="12 13">
    <name type="scientific">Metarhizium guizhouense (strain ARSEF 977)</name>
    <dbReference type="NCBI Taxonomy" id="1276136"/>
    <lineage>
        <taxon>Eukaryota</taxon>
        <taxon>Fungi</taxon>
        <taxon>Dikarya</taxon>
        <taxon>Ascomycota</taxon>
        <taxon>Pezizomycotina</taxon>
        <taxon>Sordariomycetes</taxon>
        <taxon>Hypocreomycetidae</taxon>
        <taxon>Hypocreales</taxon>
        <taxon>Clavicipitaceae</taxon>
        <taxon>Metarhizium</taxon>
    </lineage>
</organism>
<feature type="domain" description="Mediator complex subunit Med16 N-terminal" evidence="10">
    <location>
        <begin position="184"/>
        <end position="472"/>
    </location>
</feature>
<dbReference type="InterPro" id="IPR048339">
    <property type="entry name" value="Mediator_Med16_C"/>
</dbReference>
<evidence type="ECO:0000259" key="10">
    <source>
        <dbReference type="Pfam" id="PF11635"/>
    </source>
</evidence>
<protein>
    <recommendedName>
        <fullName evidence="3 9">Mediator of RNA polymerase II transcription subunit 16</fullName>
    </recommendedName>
    <alternativeName>
        <fullName evidence="8 9">Mediator complex subunit 16</fullName>
    </alternativeName>
</protein>
<dbReference type="Proteomes" id="UP000031192">
    <property type="component" value="Unassembled WGS sequence"/>
</dbReference>
<evidence type="ECO:0000256" key="1">
    <source>
        <dbReference type="ARBA" id="ARBA00004123"/>
    </source>
</evidence>
<keyword evidence="7 9" id="KW-0539">Nucleus</keyword>
<gene>
    <name evidence="9" type="primary">MED16</name>
    <name evidence="12" type="ORF">MGU_02749</name>
</gene>
<sequence>MTAEKMPLILDNSMQVDLDNVDDLFGDDVPLSIPVRSQGKQLQQRLDELRNRGACQAVAWSKSGTIASLAPDGLTLELRFLRCHPDTGAWELSEPTTCDLVKGTPAIPLVHLEWGTTNTPDLAVIDAAGRVALVSFAISLNHPFITRKWEADTIDDLHGIAGCYWLPVAPTNQQKPFNIMYGPANKSGNGYQYESSFVHAIGPNHPHSAKSALFCMSSGGMLKMYWSQNNGRMEETTMELESINTSDELVTHAAFASDKKHLLAAVATSSRQLKLLKIEIQWGGPGSSSEKITMPQNARLNPALVETHIASASWLYAGPNETNYDASMAELSFLHVLPAVMDNTGSSTVSPLIMTVRSRNVGDGSFQSAQSVLDRWEAIESKQSLDSAFEQLGNRRNSVSSDLPNTIKLKKLESIVINKVVIGIQDIQYRKVLLLTMSDGSIEYRDRFTFEEIYANEDLTKVMTLRQVGWTFSDNGPCHQVAFSPTCCSMIQIGDDAKVRWNKLEYPLGDIGSSPQDPHYPATIAALSIAAASCLWHQSNCDDLLAVVQPLATRKRFLPDWISEIIRILKIQVDYSEETHHDSLMRNSPLQSCLSIMSSLGFRGETRRRSFQSKFAIISLNMRNVVILITLASNTPMNIREKMSPLDEHEVVEALAGCAKWSVDLLCWLVDCLFELMNDDNFIQRLNPQRFGELNQYLHDRNDVSLHLLLSSSSRSFVSAVCRRISLLENISNKAIEFYKRQASGDQQGGAKPPNPQLQQAYQKMQQVTSTSLIKVTEFEKLLNILASDIRQTYAQCIPGMARNRPNPPQGKQMDIAIKNTQAHFEMAMLLSGSLGSYFLPVLSKLFAKDLPAFRKLTDPAKLFFADFELLGVQDDRSSLAARKAKGVHVDIFKRTELRSGGATSRWRRCTRCTAVMEDVFGSRPGFTFVLAQQRKCSCSGYWALLPKGKLVL</sequence>
<comment type="subunit">
    <text evidence="9">Component of the Mediator complex.</text>
</comment>
<dbReference type="OrthoDB" id="4139168at2759"/>
<dbReference type="AlphaFoldDB" id="A0A0B4I938"/>
<evidence type="ECO:0000256" key="4">
    <source>
        <dbReference type="ARBA" id="ARBA00023015"/>
    </source>
</evidence>
<dbReference type="PANTHER" id="PTHR13224">
    <property type="entry name" value="THYROID HORMONE RECEPTOR-ASSOCIATED PROTEIN-RELATED"/>
    <property type="match status" value="1"/>
</dbReference>
<feature type="domain" description="Mediator complex subunit 16 C-terminal" evidence="11">
    <location>
        <begin position="855"/>
        <end position="944"/>
    </location>
</feature>
<dbReference type="GO" id="GO:0016592">
    <property type="term" value="C:mediator complex"/>
    <property type="evidence" value="ECO:0007669"/>
    <property type="project" value="InterPro"/>
</dbReference>
<dbReference type="InterPro" id="IPR048338">
    <property type="entry name" value="Mediator_Med16"/>
</dbReference>
<dbReference type="Pfam" id="PF20719">
    <property type="entry name" value="Med16_C"/>
    <property type="match status" value="1"/>
</dbReference>
<dbReference type="GO" id="GO:0045893">
    <property type="term" value="P:positive regulation of DNA-templated transcription"/>
    <property type="evidence" value="ECO:0007669"/>
    <property type="project" value="TreeGrafter"/>
</dbReference>
<evidence type="ECO:0000313" key="12">
    <source>
        <dbReference type="EMBL" id="KID90044.1"/>
    </source>
</evidence>
<evidence type="ECO:0000313" key="13">
    <source>
        <dbReference type="Proteomes" id="UP000031192"/>
    </source>
</evidence>
<comment type="similarity">
    <text evidence="2 9">Belongs to the Mediator complex subunit 16 family.</text>
</comment>
<dbReference type="HOGENOM" id="CLU_007624_1_0_1"/>
<dbReference type="EMBL" id="AZNH01000006">
    <property type="protein sequence ID" value="KID90044.1"/>
    <property type="molecule type" value="Genomic_DNA"/>
</dbReference>
<evidence type="ECO:0000256" key="7">
    <source>
        <dbReference type="ARBA" id="ARBA00023242"/>
    </source>
</evidence>
<keyword evidence="6 9" id="KW-0804">Transcription</keyword>
<evidence type="ECO:0000256" key="3">
    <source>
        <dbReference type="ARBA" id="ARBA00019614"/>
    </source>
</evidence>
<evidence type="ECO:0000256" key="5">
    <source>
        <dbReference type="ARBA" id="ARBA00023159"/>
    </source>
</evidence>
<comment type="function">
    <text evidence="9">Component of the Mediator complex, a coactivator involved in the regulated transcription of nearly all RNA polymerase II-dependent genes. Mediator functions as a bridge to convey information from gene-specific regulatory proteins to the basal RNA polymerase II transcription machinery. Mediator is recruited to promoters by direct interactions with regulatory proteins and serves as a scaffold for the assembly of a functional preinitiation complex with RNA polymerase II and the general transcription factors.</text>
</comment>
<name>A0A0B4I938_METGA</name>
<comment type="caution">
    <text evidence="12">The sequence shown here is derived from an EMBL/GenBank/DDBJ whole genome shotgun (WGS) entry which is preliminary data.</text>
</comment>
<dbReference type="PANTHER" id="PTHR13224:SF6">
    <property type="entry name" value="MEDIATOR OF RNA POLYMERASE II TRANSCRIPTION SUBUNIT 16"/>
    <property type="match status" value="1"/>
</dbReference>
<evidence type="ECO:0000256" key="6">
    <source>
        <dbReference type="ARBA" id="ARBA00023163"/>
    </source>
</evidence>
<keyword evidence="13" id="KW-1185">Reference proteome</keyword>
<comment type="subcellular location">
    <subcellularLocation>
        <location evidence="1 9">Nucleus</location>
    </subcellularLocation>
</comment>
<keyword evidence="5 9" id="KW-0010">Activator</keyword>
<dbReference type="InterPro" id="IPR021665">
    <property type="entry name" value="Mediator_Med16_N"/>
</dbReference>
<keyword evidence="4 9" id="KW-0805">Transcription regulation</keyword>